<dbReference type="NCBIfam" id="TIGR02722">
    <property type="entry name" value="lp"/>
    <property type="match status" value="1"/>
</dbReference>
<dbReference type="InterPro" id="IPR014094">
    <property type="entry name" value="LpoB"/>
</dbReference>
<dbReference type="PROSITE" id="PS51257">
    <property type="entry name" value="PROKAR_LIPOPROTEIN"/>
    <property type="match status" value="1"/>
</dbReference>
<comment type="caution">
    <text evidence="2">The sequence shown here is derived from an EMBL/GenBank/DDBJ whole genome shotgun (WGS) entry which is preliminary data.</text>
</comment>
<gene>
    <name evidence="2" type="ORF">DES39_1381</name>
</gene>
<evidence type="ECO:0000313" key="3">
    <source>
        <dbReference type="Proteomes" id="UP000278542"/>
    </source>
</evidence>
<dbReference type="EMBL" id="RBWY01000002">
    <property type="protein sequence ID" value="RKS85963.1"/>
    <property type="molecule type" value="Genomic_DNA"/>
</dbReference>
<keyword evidence="3" id="KW-1185">Reference proteome</keyword>
<dbReference type="Proteomes" id="UP000278542">
    <property type="component" value="Unassembled WGS sequence"/>
</dbReference>
<organism evidence="2 3">
    <name type="scientific">Orbus hercynius</name>
    <dbReference type="NCBI Taxonomy" id="593135"/>
    <lineage>
        <taxon>Bacteria</taxon>
        <taxon>Pseudomonadati</taxon>
        <taxon>Pseudomonadota</taxon>
        <taxon>Gammaproteobacteria</taxon>
        <taxon>Orbales</taxon>
        <taxon>Orbaceae</taxon>
        <taxon>Orbus</taxon>
    </lineage>
</organism>
<sequence length="210" mass="22806">MINLFKPFNKYTTIIALGVALSLSGCSSNVEYVTADNAADAISLGLDSQDFEQAAQEALNSLLASNALNKPGGGRYVVAIGKVINDTTLRIDTDMLVKKIRIGMLQSGKAVVTTAIAGNSNNVDDLIYDVRELRGNDEFKQDTIAGKGTLYAPDFSLTGKILQRISRTGKNKQLVEYYLQLTLTDIKSGLAYWENESTVRKLGSNKSTAW</sequence>
<proteinExistence type="predicted"/>
<accession>A0A495REQ0</accession>
<evidence type="ECO:0000256" key="1">
    <source>
        <dbReference type="NCBIfam" id="TIGR02722"/>
    </source>
</evidence>
<name>A0A495REQ0_9GAMM</name>
<reference evidence="2 3" key="1">
    <citation type="submission" date="2018-10" db="EMBL/GenBank/DDBJ databases">
        <title>Genomic Encyclopedia of Type Strains, Phase IV (KMG-IV): sequencing the most valuable type-strain genomes for metagenomic binning, comparative biology and taxonomic classification.</title>
        <authorList>
            <person name="Goeker M."/>
        </authorList>
    </citation>
    <scope>NUCLEOTIDE SEQUENCE [LARGE SCALE GENOMIC DNA]</scope>
    <source>
        <strain evidence="2 3">DSM 22228</strain>
    </source>
</reference>
<dbReference type="Gene3D" id="3.40.50.10610">
    <property type="entry name" value="ABC-type transport auxiliary lipoprotein component"/>
    <property type="match status" value="1"/>
</dbReference>
<evidence type="ECO:0000313" key="2">
    <source>
        <dbReference type="EMBL" id="RKS85963.1"/>
    </source>
</evidence>
<dbReference type="Pfam" id="PF13036">
    <property type="entry name" value="LpoB"/>
    <property type="match status" value="1"/>
</dbReference>
<dbReference type="AlphaFoldDB" id="A0A495REQ0"/>
<protein>
    <recommendedName>
        <fullName evidence="1">Penicillin-binding protein activator LpoB</fullName>
    </recommendedName>
</protein>
<dbReference type="OrthoDB" id="9803653at2"/>
<dbReference type="RefSeq" id="WP_121145049.1">
    <property type="nucleotide sequence ID" value="NZ_RBWY01000002.1"/>
</dbReference>